<dbReference type="EMBL" id="BAIR01000006">
    <property type="protein sequence ID" value="GAE18267.1"/>
    <property type="molecule type" value="Genomic_DNA"/>
</dbReference>
<evidence type="ECO:0000313" key="2">
    <source>
        <dbReference type="Proteomes" id="UP000018842"/>
    </source>
</evidence>
<gene>
    <name evidence="1" type="ORF">JCM6294_1142</name>
</gene>
<protein>
    <submittedName>
        <fullName evidence="1">Uncharacterized protein</fullName>
    </submittedName>
</protein>
<dbReference type="Proteomes" id="UP000018842">
    <property type="component" value="Unassembled WGS sequence"/>
</dbReference>
<name>W4PES5_9BACE</name>
<comment type="caution">
    <text evidence="1">The sequence shown here is derived from an EMBL/GenBank/DDBJ whole genome shotgun (WGS) entry which is preliminary data.</text>
</comment>
<dbReference type="AlphaFoldDB" id="W4PES5"/>
<sequence length="121" mass="13604">MFPSGGCFLLRTAKIEISRKKSIFAPEKVNKYMSIEEAIMGGIVFKGKKDKPKEEGKVKTKAKKATYIRGLHGSGAAKMKADIRKKRASVIKNKVWKILLHCPIWVLSEKRRGFTRNRAGG</sequence>
<evidence type="ECO:0000313" key="1">
    <source>
        <dbReference type="EMBL" id="GAE18267.1"/>
    </source>
</evidence>
<reference evidence="2" key="1">
    <citation type="journal article" date="2014" name="Genome">
        <title>Draft Genome Sequences of Three Strains of Bacteroides pyogenes Isolated from a Cat and Swine.</title>
        <authorList>
            <person name="Sakamoto M."/>
            <person name="Oshima K."/>
            <person name="Suda W."/>
            <person name="Kitamura K."/>
            <person name="Iida T."/>
            <person name="Hattori M."/>
            <person name="Ohkuma M."/>
        </authorList>
    </citation>
    <scope>NUCLEOTIDE SEQUENCE [LARGE SCALE GENOMIC DNA]</scope>
    <source>
        <strain evidence="2">JCM 6294</strain>
    </source>
</reference>
<proteinExistence type="predicted"/>
<dbReference type="eggNOG" id="ENOG5033KMT">
    <property type="taxonomic scope" value="Bacteria"/>
</dbReference>
<organism evidence="1 2">
    <name type="scientific">Bacteroides pyogenes DSM 20611 = JCM 6294</name>
    <dbReference type="NCBI Taxonomy" id="1121100"/>
    <lineage>
        <taxon>Bacteria</taxon>
        <taxon>Pseudomonadati</taxon>
        <taxon>Bacteroidota</taxon>
        <taxon>Bacteroidia</taxon>
        <taxon>Bacteroidales</taxon>
        <taxon>Bacteroidaceae</taxon>
        <taxon>Bacteroides</taxon>
    </lineage>
</organism>
<accession>W4PES5</accession>